<proteinExistence type="predicted"/>
<dbReference type="EMBL" id="MN740602">
    <property type="protein sequence ID" value="QHS78689.1"/>
    <property type="molecule type" value="Genomic_DNA"/>
</dbReference>
<evidence type="ECO:0000313" key="1">
    <source>
        <dbReference type="EMBL" id="QHS78689.1"/>
    </source>
</evidence>
<sequence>MIFNIRNMLILTIKNLIKRMIYNKKKLSSFEELGYSNVVNISKYLSYSDTFDCLANINSIVNNYISKSCKTLKRKVDLQKKIIDSVLYHATYGLHSNLSSSNNLYEKYLKLYKTPKTNNDYLYLSENFEELSKILPCYMYILLTAHDKLHNLLKDNMKNRNNIEKRSLRIIYYSGCESNFNKSYMLYKNVEYN</sequence>
<dbReference type="AlphaFoldDB" id="A0A6C0AFY9"/>
<name>A0A6C0AFY9_9ZZZZ</name>
<accession>A0A6C0AFY9</accession>
<reference evidence="1" key="1">
    <citation type="journal article" date="2020" name="Nature">
        <title>Giant virus diversity and host interactions through global metagenomics.</title>
        <authorList>
            <person name="Schulz F."/>
            <person name="Roux S."/>
            <person name="Paez-Espino D."/>
            <person name="Jungbluth S."/>
            <person name="Walsh D.A."/>
            <person name="Denef V.J."/>
            <person name="McMahon K.D."/>
            <person name="Konstantinidis K.T."/>
            <person name="Eloe-Fadrosh E.A."/>
            <person name="Kyrpides N.C."/>
            <person name="Woyke T."/>
        </authorList>
    </citation>
    <scope>NUCLEOTIDE SEQUENCE</scope>
    <source>
        <strain evidence="1">GVMAG-S-1024976-23</strain>
    </source>
</reference>
<protein>
    <submittedName>
        <fullName evidence="1">Uncharacterized protein</fullName>
    </submittedName>
</protein>
<organism evidence="1">
    <name type="scientific">viral metagenome</name>
    <dbReference type="NCBI Taxonomy" id="1070528"/>
    <lineage>
        <taxon>unclassified sequences</taxon>
        <taxon>metagenomes</taxon>
        <taxon>organismal metagenomes</taxon>
    </lineage>
</organism>